<comment type="caution">
    <text evidence="2">The sequence shown here is derived from an EMBL/GenBank/DDBJ whole genome shotgun (WGS) entry which is preliminary data.</text>
</comment>
<gene>
    <name evidence="2" type="ORF">DFL_009024</name>
</gene>
<dbReference type="EMBL" id="SAEB01000012">
    <property type="protein sequence ID" value="RVD81149.1"/>
    <property type="molecule type" value="Genomic_DNA"/>
</dbReference>
<protein>
    <recommendedName>
        <fullName evidence="4">F-box domain-containing protein</fullName>
    </recommendedName>
</protein>
<evidence type="ECO:0000313" key="2">
    <source>
        <dbReference type="EMBL" id="RVD81149.1"/>
    </source>
</evidence>
<evidence type="ECO:0000313" key="3">
    <source>
        <dbReference type="Proteomes" id="UP000283090"/>
    </source>
</evidence>
<evidence type="ECO:0008006" key="4">
    <source>
        <dbReference type="Google" id="ProtNLM"/>
    </source>
</evidence>
<dbReference type="VEuPathDB" id="FungiDB:DFL_009024"/>
<feature type="region of interest" description="Disordered" evidence="1">
    <location>
        <begin position="1"/>
        <end position="25"/>
    </location>
</feature>
<keyword evidence="3" id="KW-1185">Reference proteome</keyword>
<feature type="compositionally biased region" description="Polar residues" evidence="1">
    <location>
        <begin position="1"/>
        <end position="14"/>
    </location>
</feature>
<evidence type="ECO:0000256" key="1">
    <source>
        <dbReference type="SAM" id="MobiDB-lite"/>
    </source>
</evidence>
<accession>A0A436ZQG7</accession>
<dbReference type="GeneID" id="93591335"/>
<dbReference type="RefSeq" id="XP_067486693.1">
    <property type="nucleotide sequence ID" value="XM_067638846.1"/>
</dbReference>
<name>A0A436ZQG7_ARTFL</name>
<feature type="compositionally biased region" description="Basic and acidic residues" evidence="1">
    <location>
        <begin position="15"/>
        <end position="25"/>
    </location>
</feature>
<reference evidence="2 3" key="1">
    <citation type="submission" date="2019-01" db="EMBL/GenBank/DDBJ databases">
        <title>Intercellular communication is required for trap formation in the nematode-trapping fungus Duddingtonia flagrans.</title>
        <authorList>
            <person name="Youssar L."/>
            <person name="Wernet V."/>
            <person name="Hensel N."/>
            <person name="Hildebrandt H.-G."/>
            <person name="Fischer R."/>
        </authorList>
    </citation>
    <scope>NUCLEOTIDE SEQUENCE [LARGE SCALE GENOMIC DNA]</scope>
    <source>
        <strain evidence="2 3">CBS H-5679</strain>
    </source>
</reference>
<dbReference type="Proteomes" id="UP000283090">
    <property type="component" value="Unassembled WGS sequence"/>
</dbReference>
<organism evidence="2 3">
    <name type="scientific">Arthrobotrys flagrans</name>
    <name type="common">Nematode-trapping fungus</name>
    <name type="synonym">Trichothecium flagrans</name>
    <dbReference type="NCBI Taxonomy" id="97331"/>
    <lineage>
        <taxon>Eukaryota</taxon>
        <taxon>Fungi</taxon>
        <taxon>Dikarya</taxon>
        <taxon>Ascomycota</taxon>
        <taxon>Pezizomycotina</taxon>
        <taxon>Orbiliomycetes</taxon>
        <taxon>Orbiliales</taxon>
        <taxon>Orbiliaceae</taxon>
        <taxon>Arthrobotrys</taxon>
    </lineage>
</organism>
<dbReference type="OrthoDB" id="5369090at2759"/>
<sequence>MATDLASTATQADSSFHDKENHPHNPDDILNPSFIDLFTEEPPPEWTLSDLQELNVIRGQPPNAIAPFQKLPVELVEHIAYNLTHFRDIRAMANSCTLFRKIIFESSNHLFWYRWSKAPHSMCRWDLGYYRQNRAYQNTIVNQQNGRRRKRCEKCMARAVRGMAFKRKTCLDCWDELGIPANELYFVNSIDISTIPREYIIEPYTRSSNGGPYLRREWDMLYFYRPGKLEQQLLTTPVQVARDSRPAHLIEYAKQTIRNMSGEILQIKRTMGYRYSQYSYYNSGPNVRREKWYAGCVEELVCPAEVVQRMLEVLVTQNIGNEWLKRGGYEKVKDPGELYGDSSDFARGFGRVECELQKDPEWIKEFGEDLSNLHECNIECHRKKRATMFKKRWWPQAEKNFVEMLVGGKGMRLTDEEVRKLNATNHAWQWRDKMQKVVDGMLSGCKWVIPGVKGEWTAETVAKWEKVHGMDGTATPAAHWGVLDSSFGF</sequence>
<proteinExistence type="predicted"/>
<dbReference type="AlphaFoldDB" id="A0A436ZQG7"/>